<name>A0A9P9ADG4_9PEZI</name>
<proteinExistence type="predicted"/>
<keyword evidence="2" id="KW-0539">Nucleus</keyword>
<dbReference type="InterPro" id="IPR036864">
    <property type="entry name" value="Zn2-C6_fun-type_DNA-bd_sf"/>
</dbReference>
<evidence type="ECO:0000256" key="3">
    <source>
        <dbReference type="SAM" id="MobiDB-lite"/>
    </source>
</evidence>
<evidence type="ECO:0000256" key="2">
    <source>
        <dbReference type="ARBA" id="ARBA00023242"/>
    </source>
</evidence>
<sequence>MQTQTSQQQLTMSREATPVAMRRRPVKVQQACDACHTRKVRCNGNKPCSNCLNPVDCTYLAVHKKTGPKGPRHVRRQQFRQSPIPATKSRPSPGSEGRGRYPPSPATGTPLAAANCQSSPAAAWPPEGDDFNFRPSPRVSCRVVQWCLDAYFTHKYPLTPILDRDQAWLWSVPTSPEKYSLVTACCAVVALSPEILPPPQSHELIVPSADFLISECIRARKHSDLAGSPSLTHTQTSFFLYAAFFCKDKDNAAWFYLREAITILQTLRLEEEATYPTLDPVLAKYARRMFWVLYVTERAYSLQRNRPTTLQETLDLPDFGPLGSDTEILPGFLGLISLFRHLDSDLIAAWNSATRSTSADLITLQNRLDQTLPGVAGYSPVQQADLLMSRQWLKMIVWKLCVSQSTLSATEGSENAMSLLYPAAIARDVVVASRLVSTEAFEANGIGILEKVFDVGCSLADVLLLVPDSGRGSAMHVGPLDTLMEIVRLVGTRFGGNYRHFGMLADKAHGCLIADVDRSLPMSLSDADTPEEVEDLGL</sequence>
<evidence type="ECO:0000256" key="1">
    <source>
        <dbReference type="ARBA" id="ARBA00022723"/>
    </source>
</evidence>
<dbReference type="SUPFAM" id="SSF57701">
    <property type="entry name" value="Zn2/Cys6 DNA-binding domain"/>
    <property type="match status" value="1"/>
</dbReference>
<dbReference type="OrthoDB" id="2740448at2759"/>
<keyword evidence="1" id="KW-0479">Metal-binding</keyword>
<dbReference type="Pfam" id="PF04082">
    <property type="entry name" value="Fungal_trans"/>
    <property type="match status" value="1"/>
</dbReference>
<organism evidence="5 6">
    <name type="scientific">Plectosphaerella plurivora</name>
    <dbReference type="NCBI Taxonomy" id="936078"/>
    <lineage>
        <taxon>Eukaryota</taxon>
        <taxon>Fungi</taxon>
        <taxon>Dikarya</taxon>
        <taxon>Ascomycota</taxon>
        <taxon>Pezizomycotina</taxon>
        <taxon>Sordariomycetes</taxon>
        <taxon>Hypocreomycetidae</taxon>
        <taxon>Glomerellales</taxon>
        <taxon>Plectosphaerellaceae</taxon>
        <taxon>Plectosphaerella</taxon>
    </lineage>
</organism>
<dbReference type="InterPro" id="IPR001138">
    <property type="entry name" value="Zn2Cys6_DnaBD"/>
</dbReference>
<keyword evidence="6" id="KW-1185">Reference proteome</keyword>
<dbReference type="SMART" id="SM00906">
    <property type="entry name" value="Fungal_trans"/>
    <property type="match status" value="1"/>
</dbReference>
<accession>A0A9P9ADG4</accession>
<dbReference type="CDD" id="cd00067">
    <property type="entry name" value="GAL4"/>
    <property type="match status" value="1"/>
</dbReference>
<dbReference type="InterPro" id="IPR050797">
    <property type="entry name" value="Carb_Metab_Trans_Reg"/>
</dbReference>
<dbReference type="PANTHER" id="PTHR31668">
    <property type="entry name" value="GLUCOSE TRANSPORT TRANSCRIPTION REGULATOR RGT1-RELATED-RELATED"/>
    <property type="match status" value="1"/>
</dbReference>
<dbReference type="Pfam" id="PF00172">
    <property type="entry name" value="Zn_clus"/>
    <property type="match status" value="1"/>
</dbReference>
<reference evidence="5" key="1">
    <citation type="journal article" date="2021" name="Nat. Commun.">
        <title>Genetic determinants of endophytism in the Arabidopsis root mycobiome.</title>
        <authorList>
            <person name="Mesny F."/>
            <person name="Miyauchi S."/>
            <person name="Thiergart T."/>
            <person name="Pickel B."/>
            <person name="Atanasova L."/>
            <person name="Karlsson M."/>
            <person name="Huettel B."/>
            <person name="Barry K.W."/>
            <person name="Haridas S."/>
            <person name="Chen C."/>
            <person name="Bauer D."/>
            <person name="Andreopoulos W."/>
            <person name="Pangilinan J."/>
            <person name="LaButti K."/>
            <person name="Riley R."/>
            <person name="Lipzen A."/>
            <person name="Clum A."/>
            <person name="Drula E."/>
            <person name="Henrissat B."/>
            <person name="Kohler A."/>
            <person name="Grigoriev I.V."/>
            <person name="Martin F.M."/>
            <person name="Hacquard S."/>
        </authorList>
    </citation>
    <scope>NUCLEOTIDE SEQUENCE</scope>
    <source>
        <strain evidence="5">MPI-SDFR-AT-0117</strain>
    </source>
</reference>
<comment type="caution">
    <text evidence="5">The sequence shown here is derived from an EMBL/GenBank/DDBJ whole genome shotgun (WGS) entry which is preliminary data.</text>
</comment>
<evidence type="ECO:0000259" key="4">
    <source>
        <dbReference type="PROSITE" id="PS50048"/>
    </source>
</evidence>
<feature type="domain" description="Zn(2)-C6 fungal-type" evidence="4">
    <location>
        <begin position="31"/>
        <end position="59"/>
    </location>
</feature>
<feature type="region of interest" description="Disordered" evidence="3">
    <location>
        <begin position="65"/>
        <end position="112"/>
    </location>
</feature>
<dbReference type="AlphaFoldDB" id="A0A9P9ADG4"/>
<dbReference type="PANTHER" id="PTHR31668:SF20">
    <property type="entry name" value="ZN(II)2CYS6 TRANSCRIPTION FACTOR (EUROFUNG)"/>
    <property type="match status" value="1"/>
</dbReference>
<dbReference type="GO" id="GO:0006351">
    <property type="term" value="P:DNA-templated transcription"/>
    <property type="evidence" value="ECO:0007669"/>
    <property type="project" value="InterPro"/>
</dbReference>
<dbReference type="GO" id="GO:0003677">
    <property type="term" value="F:DNA binding"/>
    <property type="evidence" value="ECO:0007669"/>
    <property type="project" value="InterPro"/>
</dbReference>
<protein>
    <submittedName>
        <fullName evidence="5">RING-3</fullName>
    </submittedName>
</protein>
<dbReference type="Gene3D" id="4.10.240.10">
    <property type="entry name" value="Zn(2)-C6 fungal-type DNA-binding domain"/>
    <property type="match status" value="1"/>
</dbReference>
<dbReference type="SMART" id="SM00066">
    <property type="entry name" value="GAL4"/>
    <property type="match status" value="1"/>
</dbReference>
<dbReference type="Proteomes" id="UP000770015">
    <property type="component" value="Unassembled WGS sequence"/>
</dbReference>
<dbReference type="PROSITE" id="PS50048">
    <property type="entry name" value="ZN2_CY6_FUNGAL_2"/>
    <property type="match status" value="1"/>
</dbReference>
<dbReference type="InterPro" id="IPR007219">
    <property type="entry name" value="XnlR_reg_dom"/>
</dbReference>
<dbReference type="GO" id="GO:0000981">
    <property type="term" value="F:DNA-binding transcription factor activity, RNA polymerase II-specific"/>
    <property type="evidence" value="ECO:0007669"/>
    <property type="project" value="InterPro"/>
</dbReference>
<feature type="compositionally biased region" description="Basic residues" evidence="3">
    <location>
        <begin position="65"/>
        <end position="78"/>
    </location>
</feature>
<dbReference type="EMBL" id="JAGSXJ010000007">
    <property type="protein sequence ID" value="KAH6689632.1"/>
    <property type="molecule type" value="Genomic_DNA"/>
</dbReference>
<dbReference type="GO" id="GO:0008270">
    <property type="term" value="F:zinc ion binding"/>
    <property type="evidence" value="ECO:0007669"/>
    <property type="project" value="InterPro"/>
</dbReference>
<evidence type="ECO:0000313" key="6">
    <source>
        <dbReference type="Proteomes" id="UP000770015"/>
    </source>
</evidence>
<gene>
    <name evidence="5" type="ORF">F5X68DRAFT_167192</name>
</gene>
<dbReference type="CDD" id="cd12148">
    <property type="entry name" value="fungal_TF_MHR"/>
    <property type="match status" value="1"/>
</dbReference>
<evidence type="ECO:0000313" key="5">
    <source>
        <dbReference type="EMBL" id="KAH6689632.1"/>
    </source>
</evidence>